<gene>
    <name evidence="1" type="ORF">HNR40_007593</name>
</gene>
<accession>A0A7W8AC89</accession>
<evidence type="ECO:0000313" key="1">
    <source>
        <dbReference type="EMBL" id="MBB5082098.1"/>
    </source>
</evidence>
<dbReference type="AlphaFoldDB" id="A0A7W8AC89"/>
<evidence type="ECO:0000313" key="2">
    <source>
        <dbReference type="Proteomes" id="UP000568380"/>
    </source>
</evidence>
<name>A0A7W8AC89_9ACTN</name>
<protein>
    <submittedName>
        <fullName evidence="1">ABC-type hemin transport system ATPase subunit</fullName>
    </submittedName>
</protein>
<proteinExistence type="predicted"/>
<organism evidence="1 2">
    <name type="scientific">Nonomuraea endophytica</name>
    <dbReference type="NCBI Taxonomy" id="714136"/>
    <lineage>
        <taxon>Bacteria</taxon>
        <taxon>Bacillati</taxon>
        <taxon>Actinomycetota</taxon>
        <taxon>Actinomycetes</taxon>
        <taxon>Streptosporangiales</taxon>
        <taxon>Streptosporangiaceae</taxon>
        <taxon>Nonomuraea</taxon>
    </lineage>
</organism>
<sequence length="30" mass="3312">MPGEQRTTMLAAPHDLNAAAAVRDRLHVLR</sequence>
<dbReference type="EMBL" id="JACHIN010000012">
    <property type="protein sequence ID" value="MBB5082098.1"/>
    <property type="molecule type" value="Genomic_DNA"/>
</dbReference>
<keyword evidence="2" id="KW-1185">Reference proteome</keyword>
<reference evidence="1 2" key="1">
    <citation type="submission" date="2020-08" db="EMBL/GenBank/DDBJ databases">
        <title>Genomic Encyclopedia of Type Strains, Phase IV (KMG-IV): sequencing the most valuable type-strain genomes for metagenomic binning, comparative biology and taxonomic classification.</title>
        <authorList>
            <person name="Goeker M."/>
        </authorList>
    </citation>
    <scope>NUCLEOTIDE SEQUENCE [LARGE SCALE GENOMIC DNA]</scope>
    <source>
        <strain evidence="1 2">DSM 45385</strain>
    </source>
</reference>
<dbReference type="Proteomes" id="UP000568380">
    <property type="component" value="Unassembled WGS sequence"/>
</dbReference>
<comment type="caution">
    <text evidence="1">The sequence shown here is derived from an EMBL/GenBank/DDBJ whole genome shotgun (WGS) entry which is preliminary data.</text>
</comment>